<reference evidence="21" key="1">
    <citation type="submission" date="2025-08" db="UniProtKB">
        <authorList>
            <consortium name="RefSeq"/>
        </authorList>
    </citation>
    <scope>IDENTIFICATION</scope>
</reference>
<evidence type="ECO:0000259" key="15">
    <source>
        <dbReference type="PROSITE" id="PS50026"/>
    </source>
</evidence>
<dbReference type="InterPro" id="IPR008979">
    <property type="entry name" value="Galactose-bd-like_sf"/>
</dbReference>
<dbReference type="SUPFAM" id="SSF49785">
    <property type="entry name" value="Galactose-binding domain-like"/>
    <property type="match status" value="3"/>
</dbReference>
<feature type="domain" description="Tyrosine-protein phosphatase" evidence="16">
    <location>
        <begin position="1137"/>
        <end position="1391"/>
    </location>
</feature>
<dbReference type="SMART" id="SM00181">
    <property type="entry name" value="EGF"/>
    <property type="match status" value="3"/>
</dbReference>
<dbReference type="GO" id="GO:0046872">
    <property type="term" value="F:metal ion binding"/>
    <property type="evidence" value="ECO:0007669"/>
    <property type="project" value="UniProtKB-KW"/>
</dbReference>
<feature type="region of interest" description="Disordered" evidence="12">
    <location>
        <begin position="1038"/>
        <end position="1101"/>
    </location>
</feature>
<dbReference type="OrthoDB" id="6058203at2759"/>
<name>A0A8B7YUL0_ACAPL</name>
<feature type="domain" description="Ig-like" evidence="18">
    <location>
        <begin position="598"/>
        <end position="647"/>
    </location>
</feature>
<evidence type="ECO:0000256" key="8">
    <source>
        <dbReference type="ARBA" id="ARBA00023136"/>
    </source>
</evidence>
<dbReference type="PROSITE" id="PS00022">
    <property type="entry name" value="EGF_1"/>
    <property type="match status" value="2"/>
</dbReference>
<dbReference type="SUPFAM" id="SSF48726">
    <property type="entry name" value="Immunoglobulin"/>
    <property type="match status" value="1"/>
</dbReference>
<dbReference type="FunFam" id="2.170.300.10:FF:000003">
    <property type="entry name" value="tyrosine-protein kinase receptor Tie-1 isoform X1"/>
    <property type="match status" value="1"/>
</dbReference>
<comment type="subcellular location">
    <subcellularLocation>
        <location evidence="1">Membrane</location>
        <topology evidence="1">Single-pass membrane protein</topology>
    </subcellularLocation>
</comment>
<organism evidence="20 21">
    <name type="scientific">Acanthaster planci</name>
    <name type="common">Crown-of-thorns starfish</name>
    <dbReference type="NCBI Taxonomy" id="133434"/>
    <lineage>
        <taxon>Eukaryota</taxon>
        <taxon>Metazoa</taxon>
        <taxon>Echinodermata</taxon>
        <taxon>Eleutherozoa</taxon>
        <taxon>Asterozoa</taxon>
        <taxon>Asteroidea</taxon>
        <taxon>Valvatacea</taxon>
        <taxon>Valvatida</taxon>
        <taxon>Acanthasteridae</taxon>
        <taxon>Acanthaster</taxon>
    </lineage>
</organism>
<dbReference type="Gene3D" id="2.170.300.10">
    <property type="entry name" value="Tie2 ligand-binding domain superfamily"/>
    <property type="match status" value="1"/>
</dbReference>
<dbReference type="PROSITE" id="PS50835">
    <property type="entry name" value="IG_LIKE"/>
    <property type="match status" value="1"/>
</dbReference>
<dbReference type="FunFam" id="3.90.190.10:FF:000062">
    <property type="entry name" value="Receptor-type tyrosine-protein phosphatase kappa"/>
    <property type="match status" value="1"/>
</dbReference>
<dbReference type="PROSITE" id="PS01186">
    <property type="entry name" value="EGF_2"/>
    <property type="match status" value="1"/>
</dbReference>
<dbReference type="PROSITE" id="PS50853">
    <property type="entry name" value="FN3"/>
    <property type="match status" value="1"/>
</dbReference>
<dbReference type="InterPro" id="IPR000387">
    <property type="entry name" value="Tyr_Pase_dom"/>
</dbReference>
<evidence type="ECO:0000313" key="21">
    <source>
        <dbReference type="RefSeq" id="XP_022095016.1"/>
    </source>
</evidence>
<evidence type="ECO:0000259" key="18">
    <source>
        <dbReference type="PROSITE" id="PS50835"/>
    </source>
</evidence>
<feature type="signal peptide" evidence="14">
    <location>
        <begin position="1"/>
        <end position="23"/>
    </location>
</feature>
<gene>
    <name evidence="21" type="primary">LOC110981617</name>
</gene>
<feature type="disulfide bond" evidence="11">
    <location>
        <begin position="700"/>
        <end position="709"/>
    </location>
</feature>
<dbReference type="FunFam" id="2.60.40.10:FF:001891">
    <property type="entry name" value="Tyrosine protein kinase receptor tie-1, putative"/>
    <property type="match status" value="1"/>
</dbReference>
<dbReference type="OMA" id="ITWDSER"/>
<dbReference type="GO" id="GO:0004725">
    <property type="term" value="F:protein tyrosine phosphatase activity"/>
    <property type="evidence" value="ECO:0007669"/>
    <property type="project" value="UniProtKB-EC"/>
</dbReference>
<dbReference type="GO" id="GO:0016020">
    <property type="term" value="C:membrane"/>
    <property type="evidence" value="ECO:0007669"/>
    <property type="project" value="UniProtKB-SubCell"/>
</dbReference>
<dbReference type="Gene3D" id="2.60.40.10">
    <property type="entry name" value="Immunoglobulins"/>
    <property type="match status" value="2"/>
</dbReference>
<evidence type="ECO:0000256" key="3">
    <source>
        <dbReference type="ARBA" id="ARBA00022723"/>
    </source>
</evidence>
<dbReference type="Gene3D" id="2.60.120.260">
    <property type="entry name" value="Galactose-binding domain-like"/>
    <property type="match status" value="3"/>
</dbReference>
<feature type="domain" description="Fibronectin type-III" evidence="19">
    <location>
        <begin position="903"/>
        <end position="998"/>
    </location>
</feature>
<dbReference type="SMART" id="SM00194">
    <property type="entry name" value="PTPc"/>
    <property type="match status" value="2"/>
</dbReference>
<keyword evidence="13" id="KW-0812">Transmembrane</keyword>
<dbReference type="GeneID" id="110981617"/>
<keyword evidence="3" id="KW-0479">Metal-binding</keyword>
<protein>
    <recommendedName>
        <fullName evidence="2">protein-tyrosine-phosphatase</fullName>
        <ecNumber evidence="2">3.1.3.48</ecNumber>
    </recommendedName>
</protein>
<dbReference type="InterPro" id="IPR000242">
    <property type="entry name" value="PTP_cat"/>
</dbReference>
<evidence type="ECO:0000313" key="20">
    <source>
        <dbReference type="Proteomes" id="UP000694845"/>
    </source>
</evidence>
<evidence type="ECO:0000256" key="12">
    <source>
        <dbReference type="SAM" id="MobiDB-lite"/>
    </source>
</evidence>
<evidence type="ECO:0000256" key="6">
    <source>
        <dbReference type="ARBA" id="ARBA00022837"/>
    </source>
</evidence>
<evidence type="ECO:0000256" key="10">
    <source>
        <dbReference type="ARBA" id="ARBA00051722"/>
    </source>
</evidence>
<evidence type="ECO:0000256" key="13">
    <source>
        <dbReference type="SAM" id="Phobius"/>
    </source>
</evidence>
<dbReference type="Pfam" id="PF22633">
    <property type="entry name" value="F5_F8_type_C_2"/>
    <property type="match status" value="2"/>
</dbReference>
<keyword evidence="5" id="KW-0378">Hydrolase</keyword>
<sequence>MLSRNHRGTLMIVFVSNLLKALSLDLRGSAVTTTQSSVHDPDPLDAGFAVDRNLGTISHTGFDNEDELTNPWWKVDLGAVYCLRKITLVNTLSDRDIVVARLSNNVIRAGMNSYHLRNPEIGRVRENQAKRGAVVDFTPEPYVTARYVSVDIPDSGPQIIVQLAEVMVEEVTMDTMKDATRTALNLAGHPSDQSSTRNDGVITWDSERAVDGSLKYDSSSCSRTDAESNPWWKIDLTSVYCIEKIAIRNIDSLRQRTRLSLQGAIVSAGVSETPTDEDRCGSSVTQYQALINDWIEFTCDQSRLAQFVRINIPGDSKALILCEVKVWPCDLHPAALILTDKPGNQSSTEGRSIAGLALDSLPSEPYCSLTKTQMNPWWRVDLESRHCIQTIRVWTSAQGSNFQDASVRAGLNDNHTRNVACKSSVSQNQRAAYIEFTCNPPVLARYVSVDIPGEASLGLCEVTVATCKLQNDVSRVDFTVVVNPPLLGLTGDNDSVIEVFRDRQDIASNLSFGRQVTTGGVPGLPSGSGEIVDPSLGCTVRLLQLPEEGGLDRTGVFYAEVTKNHVTTRIQTVILPKDVSRVHIRPIQLTLSANIGDCVKLEMREVFPPNREYRWTQNGGEIMESWNNLLSVSIPDVTKDHEGVYSCFSLDQEDEQLHGIMRLIVRECAEGMWNPSSCLKTCRRCYNGGVCDDKSGACVCPPGFSGDNCEQVHGRHVFGKTADQQCSNSTDTHNDACRGRLFCLPDPYGCSCAAGYKGLDCMQDCEEGTFGADCKQTCHCASGGTCRKDTGECSMGCEATYFGRNCQCSIQNGVLGLEVTSGDPHQLFVAWQPDPCASGYDLTTRDECEEIVSEESIREAAYYFVTGLKSLPLSHRVYIRPVYEGDEQGPEVAIPQITEPTRAPTEVNFTSATPYSLSFSWSKPPCGSRGGIITGYTYKLTEVSPESQVVIQSVTSEESVLIEGLTPLTEYSFQVAANTTVGAGPYSEVSEVKTTLEDPWNSSSSVIGGVVAAVLILILLIIVAGVLYKRRTQKTNQPGVVNGDPGRKDVHFVPKRKTPPNSYVNDSVMDVCPQLPPSVKQTPDSSPRLAGASREDVRQPAVDEVDEELPYVELPVVCEEELAEYIQRKDKAGKNGFPMDFKTLPSGVLHPATVASKPENKTKNRYANVLAYDHSRVVLEPLENEPHSDYINACYIDGYQMKDKYIASQGPNKGSLADIWRMVWQYDVDKIIMLTNPVENGKIKCQQYWPNSGFTTFSDITVTLLEEDSFLEYTVRVFELNKVINKKGSRVVKQFHFKTWPDMEPPKYPTTLLNFMRVVNKEHNKGRTVIHCSAGIGRTGTYIALDSMLDQMKQEGRVDVLGFIYRMRQKRNKMVQTPEQYRFVFDGLLASSVIGHTAYDIIDFRKQLTALKGKEKGAEETGLERQYEALSKVMAMQRSRETKTTQAGLRPENVKKNRFPDFPAIDSSRVFLMPRMYANETNYINATFLPGYRRKNMYISTQMPMPNTVADIWRLVYDYKVGCIVMLNPLDPHDETMCRYWPEVEGSVTDFGHLVVELVETKEHNSVTGRTFTLWNKDDSSEEPRTVCQFECLDWPSDEDTPTSLQGMLTLMGLTQQWLDKDTPIVAHCMIRSSMVCYSLYPVYPGLQAKENYALCYEVFQSYLDSNVIYANL</sequence>
<evidence type="ECO:0000256" key="14">
    <source>
        <dbReference type="SAM" id="SignalP"/>
    </source>
</evidence>
<dbReference type="SUPFAM" id="SSF52799">
    <property type="entry name" value="(Phosphotyrosine protein) phosphatases II"/>
    <property type="match status" value="2"/>
</dbReference>
<dbReference type="PROSITE" id="PS50055">
    <property type="entry name" value="TYR_PHOSPHATASE_PTP"/>
    <property type="match status" value="2"/>
</dbReference>
<dbReference type="CDD" id="cd00063">
    <property type="entry name" value="FN3"/>
    <property type="match status" value="1"/>
</dbReference>
<accession>A0A8B7YUL0</accession>
<dbReference type="CDD" id="cd00054">
    <property type="entry name" value="EGF_CA"/>
    <property type="match status" value="1"/>
</dbReference>
<keyword evidence="7" id="KW-0904">Protein phosphatase</keyword>
<dbReference type="SMART" id="SM00607">
    <property type="entry name" value="FTP"/>
    <property type="match status" value="2"/>
</dbReference>
<proteinExistence type="predicted"/>
<dbReference type="PROSITE" id="PS50026">
    <property type="entry name" value="EGF_3"/>
    <property type="match status" value="1"/>
</dbReference>
<dbReference type="InterPro" id="IPR050348">
    <property type="entry name" value="Protein-Tyr_Phosphatase"/>
</dbReference>
<dbReference type="PROSITE" id="PS50056">
    <property type="entry name" value="TYR_PHOSPHATASE_2"/>
    <property type="match status" value="1"/>
</dbReference>
<dbReference type="PROSITE" id="PS00383">
    <property type="entry name" value="TYR_PHOSPHATASE_1"/>
    <property type="match status" value="1"/>
</dbReference>
<evidence type="ECO:0000256" key="2">
    <source>
        <dbReference type="ARBA" id="ARBA00013064"/>
    </source>
</evidence>
<keyword evidence="9 11" id="KW-1015">Disulfide bond</keyword>
<feature type="chain" id="PRO_5034365741" description="protein-tyrosine-phosphatase" evidence="14">
    <location>
        <begin position="24"/>
        <end position="1673"/>
    </location>
</feature>
<dbReference type="InterPro" id="IPR000742">
    <property type="entry name" value="EGF"/>
</dbReference>
<dbReference type="SMART" id="SM00404">
    <property type="entry name" value="PTPc_motif"/>
    <property type="match status" value="1"/>
</dbReference>
<dbReference type="Pfam" id="PF00102">
    <property type="entry name" value="Y_phosphatase"/>
    <property type="match status" value="2"/>
</dbReference>
<keyword evidence="13" id="KW-1133">Transmembrane helix</keyword>
<dbReference type="InterPro" id="IPR029021">
    <property type="entry name" value="Prot-tyrosine_phosphatase-like"/>
</dbReference>
<dbReference type="SMART" id="SM00060">
    <property type="entry name" value="FN3"/>
    <property type="match status" value="2"/>
</dbReference>
<comment type="catalytic activity">
    <reaction evidence="10">
        <text>O-phospho-L-tyrosyl-[protein] + H2O = L-tyrosyl-[protein] + phosphate</text>
        <dbReference type="Rhea" id="RHEA:10684"/>
        <dbReference type="Rhea" id="RHEA-COMP:10136"/>
        <dbReference type="Rhea" id="RHEA-COMP:20101"/>
        <dbReference type="ChEBI" id="CHEBI:15377"/>
        <dbReference type="ChEBI" id="CHEBI:43474"/>
        <dbReference type="ChEBI" id="CHEBI:46858"/>
        <dbReference type="ChEBI" id="CHEBI:61978"/>
        <dbReference type="EC" id="3.1.3.48"/>
    </reaction>
</comment>
<dbReference type="RefSeq" id="XP_022095016.1">
    <property type="nucleotide sequence ID" value="XM_022239324.1"/>
</dbReference>
<evidence type="ECO:0000256" key="1">
    <source>
        <dbReference type="ARBA" id="ARBA00004167"/>
    </source>
</evidence>
<dbReference type="InterPro" id="IPR006585">
    <property type="entry name" value="FTP1"/>
</dbReference>
<dbReference type="EC" id="3.1.3.48" evidence="2"/>
<keyword evidence="20" id="KW-1185">Reference proteome</keyword>
<dbReference type="SUPFAM" id="SSF49265">
    <property type="entry name" value="Fibronectin type III"/>
    <property type="match status" value="1"/>
</dbReference>
<dbReference type="PRINTS" id="PR00700">
    <property type="entry name" value="PRTYPHPHTASE"/>
</dbReference>
<dbReference type="InterPro" id="IPR036179">
    <property type="entry name" value="Ig-like_dom_sf"/>
</dbReference>
<evidence type="ECO:0000259" key="17">
    <source>
        <dbReference type="PROSITE" id="PS50056"/>
    </source>
</evidence>
<dbReference type="InterPro" id="IPR007110">
    <property type="entry name" value="Ig-like_dom"/>
</dbReference>
<keyword evidence="8 13" id="KW-0472">Membrane</keyword>
<evidence type="ECO:0000259" key="19">
    <source>
        <dbReference type="PROSITE" id="PS50853"/>
    </source>
</evidence>
<feature type="transmembrane region" description="Helical" evidence="13">
    <location>
        <begin position="1006"/>
        <end position="1028"/>
    </location>
</feature>
<evidence type="ECO:0000256" key="5">
    <source>
        <dbReference type="ARBA" id="ARBA00022801"/>
    </source>
</evidence>
<keyword evidence="4 14" id="KW-0732">Signal</keyword>
<dbReference type="PANTHER" id="PTHR19134">
    <property type="entry name" value="RECEPTOR-TYPE TYROSINE-PROTEIN PHOSPHATASE"/>
    <property type="match status" value="1"/>
</dbReference>
<dbReference type="InterPro" id="IPR003961">
    <property type="entry name" value="FN3_dom"/>
</dbReference>
<dbReference type="InterPro" id="IPR013783">
    <property type="entry name" value="Ig-like_fold"/>
</dbReference>
<evidence type="ECO:0000256" key="11">
    <source>
        <dbReference type="PROSITE-ProRule" id="PRU00076"/>
    </source>
</evidence>
<feature type="domain" description="Tyrosine specific protein phosphatases" evidence="17">
    <location>
        <begin position="1313"/>
        <end position="1382"/>
    </location>
</feature>
<dbReference type="PANTHER" id="PTHR19134:SF560">
    <property type="entry name" value="PROTEIN-TYROSINE-PHOSPHATASE"/>
    <property type="match status" value="1"/>
</dbReference>
<dbReference type="InterPro" id="IPR003595">
    <property type="entry name" value="Tyr_Pase_cat"/>
</dbReference>
<evidence type="ECO:0000256" key="7">
    <source>
        <dbReference type="ARBA" id="ARBA00022912"/>
    </source>
</evidence>
<keyword evidence="6" id="KW-0106">Calcium</keyword>
<dbReference type="InterPro" id="IPR016130">
    <property type="entry name" value="Tyr_Pase_AS"/>
</dbReference>
<evidence type="ECO:0000256" key="4">
    <source>
        <dbReference type="ARBA" id="ARBA00022729"/>
    </source>
</evidence>
<feature type="domain" description="Tyrosine-protein phosphatase" evidence="16">
    <location>
        <begin position="1423"/>
        <end position="1629"/>
    </location>
</feature>
<evidence type="ECO:0000256" key="9">
    <source>
        <dbReference type="ARBA" id="ARBA00023157"/>
    </source>
</evidence>
<dbReference type="KEGG" id="aplc:110981617"/>
<dbReference type="Proteomes" id="UP000694845">
    <property type="component" value="Unplaced"/>
</dbReference>
<dbReference type="InterPro" id="IPR036116">
    <property type="entry name" value="FN3_sf"/>
</dbReference>
<dbReference type="Pfam" id="PF00041">
    <property type="entry name" value="fn3"/>
    <property type="match status" value="1"/>
</dbReference>
<feature type="domain" description="EGF-like" evidence="15">
    <location>
        <begin position="674"/>
        <end position="710"/>
    </location>
</feature>
<comment type="caution">
    <text evidence="11">Lacks conserved residue(s) required for the propagation of feature annotation.</text>
</comment>
<keyword evidence="11" id="KW-0245">EGF-like domain</keyword>
<evidence type="ECO:0000259" key="16">
    <source>
        <dbReference type="PROSITE" id="PS50055"/>
    </source>
</evidence>
<dbReference type="Gene3D" id="3.90.190.10">
    <property type="entry name" value="Protein tyrosine phosphatase superfamily"/>
    <property type="match status" value="2"/>
</dbReference>